<keyword evidence="3 7" id="KW-0812">Transmembrane</keyword>
<feature type="compositionally biased region" description="Basic residues" evidence="6">
    <location>
        <begin position="43"/>
        <end position="60"/>
    </location>
</feature>
<feature type="region of interest" description="Disordered" evidence="6">
    <location>
        <begin position="1001"/>
        <end position="1042"/>
    </location>
</feature>
<reference evidence="9" key="1">
    <citation type="journal article" date="2002" name="Science">
        <title>The genome sequence of the malaria mosquito Anopheles gambiae.</title>
        <authorList>
            <person name="Holt R.A."/>
            <person name="Subramanian G.M."/>
            <person name="Halpern A."/>
            <person name="Sutton G.G."/>
            <person name="Charlab R."/>
            <person name="Nusskern D.R."/>
            <person name="Wincker P."/>
            <person name="Clark A.G."/>
            <person name="Ribeiro J.M."/>
            <person name="Wides R."/>
            <person name="Salzberg S.L."/>
            <person name="Loftus B."/>
            <person name="Yandell M."/>
            <person name="Majoros W.H."/>
            <person name="Rusch D.B."/>
            <person name="Lai Z."/>
            <person name="Kraft C.L."/>
            <person name="Abril J.F."/>
            <person name="Anthouard V."/>
            <person name="Arensburger P."/>
            <person name="Atkinson P.W."/>
            <person name="Baden H."/>
            <person name="de Berardinis V."/>
            <person name="Baldwin D."/>
            <person name="Benes V."/>
            <person name="Biedler J."/>
            <person name="Blass C."/>
            <person name="Bolanos R."/>
            <person name="Boscus D."/>
            <person name="Barnstead M."/>
            <person name="Cai S."/>
            <person name="Center A."/>
            <person name="Chaturverdi K."/>
            <person name="Christophides G.K."/>
            <person name="Chrystal M.A."/>
            <person name="Clamp M."/>
            <person name="Cravchik A."/>
            <person name="Curwen V."/>
            <person name="Dana A."/>
            <person name="Delcher A."/>
            <person name="Dew I."/>
            <person name="Evans C.A."/>
            <person name="Flanigan M."/>
            <person name="Grundschober-Freimoser A."/>
            <person name="Friedli L."/>
            <person name="Gu Z."/>
            <person name="Guan P."/>
            <person name="Guigo R."/>
            <person name="Hillenmeyer M.E."/>
            <person name="Hladun S.L."/>
            <person name="Hogan J.R."/>
            <person name="Hong Y.S."/>
            <person name="Hoover J."/>
            <person name="Jaillon O."/>
            <person name="Ke Z."/>
            <person name="Kodira C."/>
            <person name="Kokoza E."/>
            <person name="Koutsos A."/>
            <person name="Letunic I."/>
            <person name="Levitsky A."/>
            <person name="Liang Y."/>
            <person name="Lin J.J."/>
            <person name="Lobo N.F."/>
            <person name="Lopez J.R."/>
            <person name="Malek J.A."/>
            <person name="McIntosh T.C."/>
            <person name="Meister S."/>
            <person name="Miller J."/>
            <person name="Mobarry C."/>
            <person name="Mongin E."/>
            <person name="Murphy S.D."/>
            <person name="O'Brochta D.A."/>
            <person name="Pfannkoch C."/>
            <person name="Qi R."/>
            <person name="Regier M.A."/>
            <person name="Remington K."/>
            <person name="Shao H."/>
            <person name="Sharakhova M.V."/>
            <person name="Sitter C.D."/>
            <person name="Shetty J."/>
            <person name="Smith T.J."/>
            <person name="Strong R."/>
            <person name="Sun J."/>
            <person name="Thomasova D."/>
            <person name="Ton L.Q."/>
            <person name="Topalis P."/>
            <person name="Tu Z."/>
            <person name="Unger M.F."/>
            <person name="Walenz B."/>
            <person name="Wang A."/>
            <person name="Wang J."/>
            <person name="Wang M."/>
            <person name="Wang X."/>
            <person name="Woodford K.J."/>
            <person name="Wortman J.R."/>
            <person name="Wu M."/>
            <person name="Yao A."/>
            <person name="Zdobnov E.M."/>
            <person name="Zhang H."/>
            <person name="Zhao Q."/>
            <person name="Zhao S."/>
            <person name="Zhu S.C."/>
            <person name="Zhimulev I."/>
            <person name="Coluzzi M."/>
            <person name="della Torre A."/>
            <person name="Roth C.W."/>
            <person name="Louis C."/>
            <person name="Kalush F."/>
            <person name="Mural R.J."/>
            <person name="Myers E.W."/>
            <person name="Adams M.D."/>
            <person name="Smith H.O."/>
            <person name="Broder S."/>
            <person name="Gardner M.J."/>
            <person name="Fraser C.M."/>
            <person name="Birney E."/>
            <person name="Bork P."/>
            <person name="Brey P.T."/>
            <person name="Venter J.C."/>
            <person name="Weissenbach J."/>
            <person name="Kafatos F.C."/>
            <person name="Collins F.H."/>
            <person name="Hoffman S.L."/>
        </authorList>
    </citation>
    <scope>NUCLEOTIDE SEQUENCE [LARGE SCALE GENOMIC DNA]</scope>
    <source>
        <strain evidence="9">PEST</strain>
    </source>
</reference>
<reference evidence="9" key="2">
    <citation type="submission" date="2002-03" db="EMBL/GenBank/DDBJ databases">
        <authorList>
            <consortium name="The Anopheles Genome Sequencing Consortium"/>
        </authorList>
    </citation>
    <scope>NUCLEOTIDE SEQUENCE</scope>
    <source>
        <strain evidence="9">PEST</strain>
    </source>
</reference>
<evidence type="ECO:0000313" key="9">
    <source>
        <dbReference type="EMBL" id="EAA04035.4"/>
    </source>
</evidence>
<evidence type="ECO:0000256" key="2">
    <source>
        <dbReference type="ARBA" id="ARBA00006510"/>
    </source>
</evidence>
<dbReference type="STRING" id="7165.Q7QJR8"/>
<sequence length="1042" mass="117910">MKSPDVAGGTFFGGDSGSGAARGESEDDEDYSASINAIIQRKASVKKKRGGYKGAHHRRTSSPASQMMGLGGSEQLGPDGRRRSSVYTTSSGETGITLPGDDHSIGRDESAGRQDKLFDTIRLHKEVLQTVKLQPISMKRKLRLVQQAKSYITRHEGALQEHFTSRTARSLLAQFNIFLTTKWQQLLRELANLATYLIPWESRIKEIESHFGSVVASYFTFLRWLFSVNIVISVLLVVFIMVPEEIYVDPEKAKCDIRKTMSKQELALTRNFSTIWEFEGHLKYSPLFYGYYSTFSGAIAWGYNLPLAYFFTGLVVYIYSFVATLKKMAENSRMSKLSSKDDEYVFSWKLFTGWDYMIGHMETAQNRMASIILGFKEALLEEAEKKKDTRNWKIILLRILVNFLILGLLVISAYEVILVVKRSMDIKESDSWWRRNEITVVMSLISFFFPMIFEALGIIEYYHPRKQLRIQLARIMVLNMLNLYSLIFALFDKIAHMTGELRRMKPTNFTSSASSCFLPEAGARWDVSGVPIEMESKYRNADIRSLCWETMFGQELAKLTVMDLLVTIVSTLILDFLRALFVRYMNSCWCWDLEKKFPKYGDFKIAENILHLVNNQGMVWMGMFFSPGLAVLNIAKLVIILYLRSWTVLTCNVPHEVVFRASRSNNFYFALLLTMLFLCVLPVSYAIVFLEPSWHCGPFSNSNRIYHLLTNATEQIIPEMITKYIVSPAAVIPLLVLLILIIYYLISLTGSLREANQDLKLQLRKERTEERRKMFKIASSTQQQTPGTGMAGINGLSSSWHKVLDSTQLRLQSTTDNATDSENSSSKRKELLQRMMKKALQKENSLTTELESTAAAAGGGLQSLTAESPLPVSPPVIGTINEKNRSSIQVKPKPKDPKDASGSDVFRFDRSAVEHMNRQTEGTVLTAVPTTAGTEGDGGRKKFERTRPSTAERFRMAAQAERRRMQGKLAPAEKMADKTADWIEQIPVITISKTSSDECIIDSDLEDPNDPAAKPTEPGPKELTVERRQDRTTLKAKSSNAC</sequence>
<dbReference type="PhylomeDB" id="Q7QJR8"/>
<protein>
    <submittedName>
        <fullName evidence="9">AGAP007628-PA</fullName>
    </submittedName>
</protein>
<dbReference type="eggNOG" id="ENOG502QQGX">
    <property type="taxonomic scope" value="Eukaryota"/>
</dbReference>
<feature type="domain" description="TMC" evidence="8">
    <location>
        <begin position="547"/>
        <end position="662"/>
    </location>
</feature>
<dbReference type="VEuPathDB" id="VectorBase:AGAP007628"/>
<feature type="region of interest" description="Disordered" evidence="6">
    <location>
        <begin position="1"/>
        <end position="110"/>
    </location>
</feature>
<evidence type="ECO:0000256" key="1">
    <source>
        <dbReference type="ARBA" id="ARBA00004141"/>
    </source>
</evidence>
<comment type="subcellular location">
    <subcellularLocation>
        <location evidence="1">Membrane</location>
        <topology evidence="1">Multi-pass membrane protein</topology>
    </subcellularLocation>
</comment>
<feature type="region of interest" description="Disordered" evidence="6">
    <location>
        <begin position="864"/>
        <end position="903"/>
    </location>
</feature>
<dbReference type="Pfam" id="PF07810">
    <property type="entry name" value="TMC"/>
    <property type="match status" value="1"/>
</dbReference>
<keyword evidence="5 7" id="KW-0472">Membrane</keyword>
<dbReference type="VEuPathDB" id="VectorBase:AGAP012019"/>
<organism evidence="9">
    <name type="scientific">Anopheles gambiae</name>
    <name type="common">African malaria mosquito</name>
    <dbReference type="NCBI Taxonomy" id="7165"/>
    <lineage>
        <taxon>Eukaryota</taxon>
        <taxon>Metazoa</taxon>
        <taxon>Ecdysozoa</taxon>
        <taxon>Arthropoda</taxon>
        <taxon>Hexapoda</taxon>
        <taxon>Insecta</taxon>
        <taxon>Pterygota</taxon>
        <taxon>Neoptera</taxon>
        <taxon>Endopterygota</taxon>
        <taxon>Diptera</taxon>
        <taxon>Nematocera</taxon>
        <taxon>Culicoidea</taxon>
        <taxon>Culicidae</taxon>
        <taxon>Anophelinae</taxon>
        <taxon>Anopheles</taxon>
    </lineage>
</organism>
<dbReference type="PANTHER" id="PTHR23302:SF40">
    <property type="entry name" value="TRANSMEMBRANE CHANNEL-LIKE PROTEIN"/>
    <property type="match status" value="1"/>
</dbReference>
<dbReference type="FunCoup" id="Q7QJR8">
    <property type="interactions" value="22"/>
</dbReference>
<feature type="compositionally biased region" description="Basic and acidic residues" evidence="6">
    <location>
        <begin position="893"/>
        <end position="903"/>
    </location>
</feature>
<comment type="similarity">
    <text evidence="2">Belongs to the TMC family.</text>
</comment>
<dbReference type="InterPro" id="IPR038900">
    <property type="entry name" value="TMC"/>
</dbReference>
<evidence type="ECO:0000256" key="4">
    <source>
        <dbReference type="ARBA" id="ARBA00022989"/>
    </source>
</evidence>
<reference evidence="9" key="5">
    <citation type="submission" date="2011-05" db="EMBL/GenBank/DDBJ databases">
        <authorList>
            <consortium name="VectorBase"/>
        </authorList>
    </citation>
    <scope>NUCLEOTIDE SEQUENCE</scope>
    <source>
        <strain evidence="9">PEST</strain>
    </source>
</reference>
<feature type="compositionally biased region" description="Basic and acidic residues" evidence="6">
    <location>
        <begin position="100"/>
        <end position="110"/>
    </location>
</feature>
<evidence type="ECO:0000256" key="6">
    <source>
        <dbReference type="SAM" id="MobiDB-lite"/>
    </source>
</evidence>
<dbReference type="VEuPathDB" id="VectorBase:AGAMI1_006944"/>
<accession>Q7QJR8</accession>
<evidence type="ECO:0000256" key="5">
    <source>
        <dbReference type="ARBA" id="ARBA00023136"/>
    </source>
</evidence>
<feature type="transmembrane region" description="Helical" evidence="7">
    <location>
        <begin position="619"/>
        <end position="643"/>
    </location>
</feature>
<keyword evidence="4 7" id="KW-1133">Transmembrane helix</keyword>
<dbReference type="PaxDb" id="7165-AGAP007628-PA"/>
<evidence type="ECO:0000256" key="7">
    <source>
        <dbReference type="SAM" id="Phobius"/>
    </source>
</evidence>
<name>Q7QJR8_ANOGA</name>
<feature type="transmembrane region" description="Helical" evidence="7">
    <location>
        <begin position="438"/>
        <end position="459"/>
    </location>
</feature>
<evidence type="ECO:0000256" key="3">
    <source>
        <dbReference type="ARBA" id="ARBA00022692"/>
    </source>
</evidence>
<dbReference type="EMBL" id="AAAB01008807">
    <property type="protein sequence ID" value="EAA04035.4"/>
    <property type="molecule type" value="Genomic_DNA"/>
</dbReference>
<dbReference type="GO" id="GO:0005886">
    <property type="term" value="C:plasma membrane"/>
    <property type="evidence" value="ECO:0007669"/>
    <property type="project" value="InterPro"/>
</dbReference>
<evidence type="ECO:0000259" key="8">
    <source>
        <dbReference type="Pfam" id="PF07810"/>
    </source>
</evidence>
<feature type="compositionally biased region" description="Basic and acidic residues" evidence="6">
    <location>
        <begin position="1019"/>
        <end position="1033"/>
    </location>
</feature>
<reference evidence="9" key="4">
    <citation type="journal article" date="2007" name="Genome Biol.">
        <title>Update of the Anopheles gambiae PEST genome assembly.</title>
        <authorList>
            <person name="Sharakhova M.V."/>
            <person name="Hammond M.P."/>
            <person name="Lobo N.F."/>
            <person name="Krzywinski J."/>
            <person name="Unger M.F."/>
            <person name="Hillenmeyer M.E."/>
            <person name="Bruggner R.V."/>
            <person name="Birney E."/>
            <person name="Collins F.H."/>
        </authorList>
    </citation>
    <scope>NUCLEOTIDE SEQUENCE</scope>
    <source>
        <strain evidence="9">PEST</strain>
    </source>
</reference>
<dbReference type="AlphaFoldDB" id="Q7QJR8"/>
<feature type="transmembrane region" description="Helical" evidence="7">
    <location>
        <begin position="556"/>
        <end position="577"/>
    </location>
</feature>
<feature type="transmembrane region" description="Helical" evidence="7">
    <location>
        <begin position="307"/>
        <end position="325"/>
    </location>
</feature>
<dbReference type="OMA" id="MIGHMET"/>
<feature type="compositionally biased region" description="Polar residues" evidence="6">
    <location>
        <begin position="85"/>
        <end position="94"/>
    </location>
</feature>
<dbReference type="InterPro" id="IPR012496">
    <property type="entry name" value="TMC_dom"/>
</dbReference>
<reference evidence="9" key="3">
    <citation type="journal article" date="2004" name="Trends Parasitol.">
        <title>The Anopheles gambiae genome: an update.</title>
        <authorList>
            <person name="Mongin E."/>
            <person name="Louis C."/>
            <person name="Holt R.A."/>
            <person name="Birney E."/>
            <person name="Collins F.H."/>
        </authorList>
    </citation>
    <scope>NUCLEOTIDE SEQUENCE</scope>
    <source>
        <strain evidence="9">PEST</strain>
    </source>
</reference>
<dbReference type="VEuPathDB" id="VectorBase:AGAMI1_010529"/>
<gene>
    <name evidence="9" type="ORF">AgaP_AGAP007628</name>
</gene>
<dbReference type="PANTHER" id="PTHR23302">
    <property type="entry name" value="TRANSMEMBRANE CHANNEL-RELATED"/>
    <property type="match status" value="1"/>
</dbReference>
<feature type="transmembrane region" description="Helical" evidence="7">
    <location>
        <begin position="221"/>
        <end position="242"/>
    </location>
</feature>
<dbReference type="InParanoid" id="Q7QJR8"/>
<dbReference type="HOGENOM" id="CLU_001915_1_0_1"/>
<feature type="transmembrane region" description="Helical" evidence="7">
    <location>
        <begin position="667"/>
        <end position="690"/>
    </location>
</feature>
<feature type="transmembrane region" description="Helical" evidence="7">
    <location>
        <begin position="724"/>
        <end position="746"/>
    </location>
</feature>
<proteinExistence type="inferred from homology"/>
<feature type="transmembrane region" description="Helical" evidence="7">
    <location>
        <begin position="395"/>
        <end position="418"/>
    </location>
</feature>
<feature type="transmembrane region" description="Helical" evidence="7">
    <location>
        <begin position="471"/>
        <end position="491"/>
    </location>
</feature>
<comment type="caution">
    <text evidence="9">The sequence shown here is derived from an EMBL/GenBank/DDBJ whole genome shotgun (WGS) entry which is preliminary data.</text>
</comment>